<proteinExistence type="predicted"/>
<organism evidence="1">
    <name type="scientific">Rhizophora mucronata</name>
    <name type="common">Asiatic mangrove</name>
    <dbReference type="NCBI Taxonomy" id="61149"/>
    <lineage>
        <taxon>Eukaryota</taxon>
        <taxon>Viridiplantae</taxon>
        <taxon>Streptophyta</taxon>
        <taxon>Embryophyta</taxon>
        <taxon>Tracheophyta</taxon>
        <taxon>Spermatophyta</taxon>
        <taxon>Magnoliopsida</taxon>
        <taxon>eudicotyledons</taxon>
        <taxon>Gunneridae</taxon>
        <taxon>Pentapetalae</taxon>
        <taxon>rosids</taxon>
        <taxon>fabids</taxon>
        <taxon>Malpighiales</taxon>
        <taxon>Rhizophoraceae</taxon>
        <taxon>Rhizophora</taxon>
    </lineage>
</organism>
<dbReference type="AlphaFoldDB" id="A0A2P2IUR0"/>
<dbReference type="EMBL" id="GGEC01004490">
    <property type="protein sequence ID" value="MBW84973.1"/>
    <property type="molecule type" value="Transcribed_RNA"/>
</dbReference>
<accession>A0A2P2IUR0</accession>
<dbReference type="EMBL" id="GGEC01004489">
    <property type="protein sequence ID" value="MBW84972.1"/>
    <property type="molecule type" value="Transcribed_RNA"/>
</dbReference>
<protein>
    <submittedName>
        <fullName evidence="1">Uncharacterized protein</fullName>
    </submittedName>
</protein>
<sequence length="51" mass="5799">MLLVIVKLEESFVSKWGLEPAPMASLCFSYALRSLNSMTEALLFLYQCLQI</sequence>
<evidence type="ECO:0000313" key="1">
    <source>
        <dbReference type="EMBL" id="MBW84972.1"/>
    </source>
</evidence>
<reference evidence="1" key="1">
    <citation type="submission" date="2018-02" db="EMBL/GenBank/DDBJ databases">
        <title>Rhizophora mucronata_Transcriptome.</title>
        <authorList>
            <person name="Meera S.P."/>
            <person name="Sreeshan A."/>
            <person name="Augustine A."/>
        </authorList>
    </citation>
    <scope>NUCLEOTIDE SEQUENCE</scope>
    <source>
        <tissue evidence="1">Leaf</tissue>
    </source>
</reference>
<name>A0A2P2IUR0_RHIMU</name>